<keyword evidence="3" id="KW-1185">Reference proteome</keyword>
<name>A0ABQ3IB13_9BACT</name>
<dbReference type="EMBL" id="BNAG01000003">
    <property type="protein sequence ID" value="GHE66212.1"/>
    <property type="molecule type" value="Genomic_DNA"/>
</dbReference>
<gene>
    <name evidence="2" type="ORF">GCM10011340_21800</name>
</gene>
<accession>A0ABQ3IB13</accession>
<evidence type="ECO:0000313" key="2">
    <source>
        <dbReference type="EMBL" id="GHE66212.1"/>
    </source>
</evidence>
<comment type="caution">
    <text evidence="2">The sequence shown here is derived from an EMBL/GenBank/DDBJ whole genome shotgun (WGS) entry which is preliminary data.</text>
</comment>
<evidence type="ECO:0008006" key="4">
    <source>
        <dbReference type="Google" id="ProtNLM"/>
    </source>
</evidence>
<reference evidence="3" key="1">
    <citation type="journal article" date="2019" name="Int. J. Syst. Evol. Microbiol.">
        <title>The Global Catalogue of Microorganisms (GCM) 10K type strain sequencing project: providing services to taxonomists for standard genome sequencing and annotation.</title>
        <authorList>
            <consortium name="The Broad Institute Genomics Platform"/>
            <consortium name="The Broad Institute Genome Sequencing Center for Infectious Disease"/>
            <person name="Wu L."/>
            <person name="Ma J."/>
        </authorList>
    </citation>
    <scope>NUCLEOTIDE SEQUENCE [LARGE SCALE GENOMIC DNA]</scope>
    <source>
        <strain evidence="3">CGMCC 1.15111</strain>
    </source>
</reference>
<feature type="transmembrane region" description="Helical" evidence="1">
    <location>
        <begin position="14"/>
        <end position="35"/>
    </location>
</feature>
<sequence length="99" mass="12150">MNPFTRIPKVLKNYYVLFGLFFVFWMIFIDSNDVLSQFRMASRLNELKAEKEYYLQKKQEVLKDREELSTNKELLEKFAREKYMMRKQSEDLYVIVTED</sequence>
<dbReference type="Proteomes" id="UP000658258">
    <property type="component" value="Unassembled WGS sequence"/>
</dbReference>
<organism evidence="2 3">
    <name type="scientific">Roseivirga thermotolerans</name>
    <dbReference type="NCBI Taxonomy" id="1758176"/>
    <lineage>
        <taxon>Bacteria</taxon>
        <taxon>Pseudomonadati</taxon>
        <taxon>Bacteroidota</taxon>
        <taxon>Cytophagia</taxon>
        <taxon>Cytophagales</taxon>
        <taxon>Roseivirgaceae</taxon>
        <taxon>Roseivirga</taxon>
    </lineage>
</organism>
<evidence type="ECO:0000256" key="1">
    <source>
        <dbReference type="SAM" id="Phobius"/>
    </source>
</evidence>
<evidence type="ECO:0000313" key="3">
    <source>
        <dbReference type="Proteomes" id="UP000658258"/>
    </source>
</evidence>
<protein>
    <recommendedName>
        <fullName evidence="4">Septum formation initiator</fullName>
    </recommendedName>
</protein>
<proteinExistence type="predicted"/>
<keyword evidence="1" id="KW-0812">Transmembrane</keyword>
<dbReference type="RefSeq" id="WP_189630289.1">
    <property type="nucleotide sequence ID" value="NZ_BNAG01000003.1"/>
</dbReference>
<keyword evidence="1" id="KW-1133">Transmembrane helix</keyword>
<keyword evidence="1" id="KW-0472">Membrane</keyword>